<proteinExistence type="predicted"/>
<feature type="region of interest" description="Disordered" evidence="1">
    <location>
        <begin position="284"/>
        <end position="303"/>
    </location>
</feature>
<gene>
    <name evidence="2" type="ORF">PUMCH_002926</name>
</gene>
<keyword evidence="3" id="KW-1185">Reference proteome</keyword>
<reference evidence="2 3" key="1">
    <citation type="submission" date="2023-10" db="EMBL/GenBank/DDBJ databases">
        <title>Draft Genome Sequence of Candida saopaulonensis from a very Premature Infant with Sepsis.</title>
        <authorList>
            <person name="Ning Y."/>
            <person name="Dai R."/>
            <person name="Xiao M."/>
            <person name="Xu Y."/>
            <person name="Yan Q."/>
            <person name="Zhang L."/>
        </authorList>
    </citation>
    <scope>NUCLEOTIDE SEQUENCE [LARGE SCALE GENOMIC DNA]</scope>
    <source>
        <strain evidence="2 3">19XY460</strain>
    </source>
</reference>
<dbReference type="RefSeq" id="XP_062877987.1">
    <property type="nucleotide sequence ID" value="XM_063021917.1"/>
</dbReference>
<dbReference type="Proteomes" id="UP001338582">
    <property type="component" value="Chromosome 3"/>
</dbReference>
<organism evidence="2 3">
    <name type="scientific">Australozyma saopauloensis</name>
    <dbReference type="NCBI Taxonomy" id="291208"/>
    <lineage>
        <taxon>Eukaryota</taxon>
        <taxon>Fungi</taxon>
        <taxon>Dikarya</taxon>
        <taxon>Ascomycota</taxon>
        <taxon>Saccharomycotina</taxon>
        <taxon>Pichiomycetes</taxon>
        <taxon>Metschnikowiaceae</taxon>
        <taxon>Australozyma</taxon>
    </lineage>
</organism>
<dbReference type="GeneID" id="88173990"/>
<feature type="region of interest" description="Disordered" evidence="1">
    <location>
        <begin position="402"/>
        <end position="421"/>
    </location>
</feature>
<accession>A0AAX4HD37</accession>
<feature type="region of interest" description="Disordered" evidence="1">
    <location>
        <begin position="317"/>
        <end position="389"/>
    </location>
</feature>
<dbReference type="KEGG" id="asau:88173990"/>
<evidence type="ECO:0000256" key="1">
    <source>
        <dbReference type="SAM" id="MobiDB-lite"/>
    </source>
</evidence>
<feature type="compositionally biased region" description="Basic and acidic residues" evidence="1">
    <location>
        <begin position="322"/>
        <end position="331"/>
    </location>
</feature>
<dbReference type="EMBL" id="CP138896">
    <property type="protein sequence ID" value="WPK25605.1"/>
    <property type="molecule type" value="Genomic_DNA"/>
</dbReference>
<dbReference type="AlphaFoldDB" id="A0AAX4HD37"/>
<name>A0AAX4HD37_9ASCO</name>
<evidence type="ECO:0000313" key="2">
    <source>
        <dbReference type="EMBL" id="WPK25605.1"/>
    </source>
</evidence>
<protein>
    <submittedName>
        <fullName evidence="2">Uncharacterized protein</fullName>
    </submittedName>
</protein>
<evidence type="ECO:0000313" key="3">
    <source>
        <dbReference type="Proteomes" id="UP001338582"/>
    </source>
</evidence>
<feature type="region of interest" description="Disordered" evidence="1">
    <location>
        <begin position="581"/>
        <end position="623"/>
    </location>
</feature>
<sequence>MLQLVVNSNKSDRIKIILRYQKINIAIAEPSWEPNSEKETLVRAQEGGLDIGVGVSPFVATHYLGPTNEADFNFRVCVLRGLPIVTEKWPDFILENMNDASVWSSTANPDPLFNNDLFLPNLKRPLILAGKSILLCYKGSLEFKIRQWLECLLPTKVHTLAIDSDTLKWNLSRSDKSTLLTFDLNNGILESRHAKLFDGISNSLDELWRCILKLDISTLVDTTADKLSFRYDLLIKESDTALNLKLASQGDLAGIDSIKPLAPVTSGDSQIAESKEKAGIVDSMDATPSMARSTQRKRRRKVERVSETDFFLFTLSNPPTQEIKEAEQSEQKKHKPNPTVEENPSSQPPPVSPVHPDLSAIDEVGNDKSESASIEPDAQAIEDSPGKVSDTFDFSKSFALSSADKDELDESEPTAKPSHATLKRKQIVNDNIQTSAHIPKKLKSMIENDKRMSFADAVISTKRKAEAGVKEELSEGLPIEEAIGNLVIVEEFELTRPPKATGVENQNQDYKGRKNFKTFRKASAPQKSITRTFLQLYDQSSGLIGKPVVEISASIQVANDFAGEMASVTGYQPESQQLFVSEDQESDREEAGFSFLNGQTLNREMEESDDESDDAGVRFRFST</sequence>